<dbReference type="InterPro" id="IPR036514">
    <property type="entry name" value="SGNH_hydro_sf"/>
</dbReference>
<proteinExistence type="predicted"/>
<dbReference type="PANTHER" id="PTHR30383">
    <property type="entry name" value="THIOESTERASE 1/PROTEASE 1/LYSOPHOSPHOLIPASE L1"/>
    <property type="match status" value="1"/>
</dbReference>
<protein>
    <recommendedName>
        <fullName evidence="1">SGNH hydrolase-type esterase domain-containing protein</fullName>
    </recommendedName>
</protein>
<evidence type="ECO:0000313" key="2">
    <source>
        <dbReference type="EMBL" id="BDL42844.1"/>
    </source>
</evidence>
<accession>A0ABN6QE82</accession>
<evidence type="ECO:0000313" key="3">
    <source>
        <dbReference type="Proteomes" id="UP001062263"/>
    </source>
</evidence>
<dbReference type="PANTHER" id="PTHR30383:SF5">
    <property type="entry name" value="SGNH HYDROLASE-TYPE ESTERASE DOMAIN-CONTAINING PROTEIN"/>
    <property type="match status" value="1"/>
</dbReference>
<dbReference type="RefSeq" id="WP_067571102.1">
    <property type="nucleotide sequence ID" value="NZ_AP025943.1"/>
</dbReference>
<organism evidence="2 3">
    <name type="scientific">Akkermansia biwaensis</name>
    <dbReference type="NCBI Taxonomy" id="2946555"/>
    <lineage>
        <taxon>Bacteria</taxon>
        <taxon>Pseudomonadati</taxon>
        <taxon>Verrucomicrobiota</taxon>
        <taxon>Verrucomicrobiia</taxon>
        <taxon>Verrucomicrobiales</taxon>
        <taxon>Akkermansiaceae</taxon>
        <taxon>Akkermansia</taxon>
    </lineage>
</organism>
<reference evidence="2" key="1">
    <citation type="submission" date="2022-06" db="EMBL/GenBank/DDBJ databases">
        <title>Akkermansia biwalacus sp. nov., an anaerobic mucin-degrading bacterium isolated from human intestine.</title>
        <authorList>
            <person name="Kobayashi Y."/>
            <person name="Inoue S."/>
            <person name="Kawahara T."/>
            <person name="Kohda N."/>
        </authorList>
    </citation>
    <scope>NUCLEOTIDE SEQUENCE</scope>
    <source>
        <strain evidence="2">WON2089</strain>
    </source>
</reference>
<gene>
    <name evidence="2" type="ORF">Abiwalacus_04180</name>
</gene>
<dbReference type="InterPro" id="IPR051532">
    <property type="entry name" value="Ester_Hydrolysis_Enzymes"/>
</dbReference>
<name>A0ABN6QE82_9BACT</name>
<dbReference type="EMBL" id="AP025943">
    <property type="protein sequence ID" value="BDL42844.1"/>
    <property type="molecule type" value="Genomic_DNA"/>
</dbReference>
<evidence type="ECO:0000259" key="1">
    <source>
        <dbReference type="Pfam" id="PF13472"/>
    </source>
</evidence>
<keyword evidence="3" id="KW-1185">Reference proteome</keyword>
<dbReference type="InterPro" id="IPR013830">
    <property type="entry name" value="SGNH_hydro"/>
</dbReference>
<feature type="domain" description="SGNH hydrolase-type esterase" evidence="1">
    <location>
        <begin position="30"/>
        <end position="219"/>
    </location>
</feature>
<dbReference type="SUPFAM" id="SSF52266">
    <property type="entry name" value="SGNH hydrolase"/>
    <property type="match status" value="1"/>
</dbReference>
<dbReference type="Gene3D" id="3.40.50.1110">
    <property type="entry name" value="SGNH hydrolase"/>
    <property type="match status" value="1"/>
</dbReference>
<sequence>MGMSIIRIIPVLLALFPAPLPAAVPRIAILGDSIPYAGYWPALLESGLRRNSAYRNAEIVNFSLPSETASGLSEPGHAAGAFPRPCIHDRLDAILSRYKPTLVIACYGMNDGMMQPFSEANFQAYQQGMERLKAKTESAGARFIAVTPPLYMADTPEKDSARYNAVLDIYAEWLNGQKKKGWLVADMRPGLSRQIRAAKEKNPRFMYAPDGVHPGPEGHLMIARSVWPAIASFLNLSPNVRFAEGDAFNKILERHNLFKLAWLSETGHKRPGIPAGVPIAELPRIAEDVWTKTAPEPGADPHSRNLKNTVPVVDFILDALRKTGASMLRENKEPARTGPEKAS</sequence>
<dbReference type="Proteomes" id="UP001062263">
    <property type="component" value="Chromosome"/>
</dbReference>
<dbReference type="Pfam" id="PF13472">
    <property type="entry name" value="Lipase_GDSL_2"/>
    <property type="match status" value="1"/>
</dbReference>